<accession>N1QDK2</accession>
<dbReference type="OMA" id="FGDAHCE"/>
<evidence type="ECO:0000313" key="2">
    <source>
        <dbReference type="EMBL" id="EMF09526.1"/>
    </source>
</evidence>
<reference evidence="2 3" key="1">
    <citation type="journal article" date="2012" name="PLoS Pathog.">
        <title>Diverse lifestyles and strategies of plant pathogenesis encoded in the genomes of eighteen Dothideomycetes fungi.</title>
        <authorList>
            <person name="Ohm R.A."/>
            <person name="Feau N."/>
            <person name="Henrissat B."/>
            <person name="Schoch C.L."/>
            <person name="Horwitz B.A."/>
            <person name="Barry K.W."/>
            <person name="Condon B.J."/>
            <person name="Copeland A.C."/>
            <person name="Dhillon B."/>
            <person name="Glaser F."/>
            <person name="Hesse C.N."/>
            <person name="Kosti I."/>
            <person name="LaButti K."/>
            <person name="Lindquist E.A."/>
            <person name="Lucas S."/>
            <person name="Salamov A.A."/>
            <person name="Bradshaw R.E."/>
            <person name="Ciuffetti L."/>
            <person name="Hamelin R.C."/>
            <person name="Kema G.H.J."/>
            <person name="Lawrence C."/>
            <person name="Scott J.A."/>
            <person name="Spatafora J.W."/>
            <person name="Turgeon B.G."/>
            <person name="de Wit P.J.G.M."/>
            <person name="Zhong S."/>
            <person name="Goodwin S.B."/>
            <person name="Grigoriev I.V."/>
        </authorList>
    </citation>
    <scope>NUCLEOTIDE SEQUENCE [LARGE SCALE GENOMIC DNA]</scope>
    <source>
        <strain evidence="2 3">SO2202</strain>
    </source>
</reference>
<name>N1QDK2_SPHMS</name>
<evidence type="ECO:0000313" key="3">
    <source>
        <dbReference type="Proteomes" id="UP000016931"/>
    </source>
</evidence>
<protein>
    <submittedName>
        <fullName evidence="2">Uncharacterized protein</fullName>
    </submittedName>
</protein>
<dbReference type="Proteomes" id="UP000016931">
    <property type="component" value="Unassembled WGS sequence"/>
</dbReference>
<dbReference type="GeneID" id="27898736"/>
<gene>
    <name evidence="2" type="ORF">SEPMUDRAFT_120374</name>
</gene>
<organism evidence="2 3">
    <name type="scientific">Sphaerulina musiva (strain SO2202)</name>
    <name type="common">Poplar stem canker fungus</name>
    <name type="synonym">Septoria musiva</name>
    <dbReference type="NCBI Taxonomy" id="692275"/>
    <lineage>
        <taxon>Eukaryota</taxon>
        <taxon>Fungi</taxon>
        <taxon>Dikarya</taxon>
        <taxon>Ascomycota</taxon>
        <taxon>Pezizomycotina</taxon>
        <taxon>Dothideomycetes</taxon>
        <taxon>Dothideomycetidae</taxon>
        <taxon>Mycosphaerellales</taxon>
        <taxon>Mycosphaerellaceae</taxon>
        <taxon>Sphaerulina</taxon>
    </lineage>
</organism>
<evidence type="ECO:0000256" key="1">
    <source>
        <dbReference type="SAM" id="SignalP"/>
    </source>
</evidence>
<proteinExistence type="predicted"/>
<dbReference type="RefSeq" id="XP_016757647.1">
    <property type="nucleotide sequence ID" value="XM_016901599.1"/>
</dbReference>
<feature type="chain" id="PRO_5004109495" evidence="1">
    <location>
        <begin position="19"/>
        <end position="126"/>
    </location>
</feature>
<dbReference type="EMBL" id="KB456269">
    <property type="protein sequence ID" value="EMF09526.1"/>
    <property type="molecule type" value="Genomic_DNA"/>
</dbReference>
<dbReference type="AlphaFoldDB" id="N1QDK2"/>
<keyword evidence="3" id="KW-1185">Reference proteome</keyword>
<keyword evidence="1" id="KW-0732">Signal</keyword>
<sequence length="126" mass="13738">MVSSKIFAQLLFSSVALAGSLDLRQAGTKCDSDDACKTPCRTPNIQAQGVNVTPSEKIQEEARRRFGDAHCENKRCACALTSDDQAQDFCKFWIENAREEFKGARYVNGGIDADKGTVYCVYATGG</sequence>
<dbReference type="OrthoDB" id="3638358at2759"/>
<feature type="signal peptide" evidence="1">
    <location>
        <begin position="1"/>
        <end position="18"/>
    </location>
</feature>
<dbReference type="HOGENOM" id="CLU_1982960_0_0_1"/>